<evidence type="ECO:0000313" key="1">
    <source>
        <dbReference type="EMBL" id="JAE27728.1"/>
    </source>
</evidence>
<organism evidence="1">
    <name type="scientific">Arundo donax</name>
    <name type="common">Giant reed</name>
    <name type="synonym">Donax arundinaceus</name>
    <dbReference type="NCBI Taxonomy" id="35708"/>
    <lineage>
        <taxon>Eukaryota</taxon>
        <taxon>Viridiplantae</taxon>
        <taxon>Streptophyta</taxon>
        <taxon>Embryophyta</taxon>
        <taxon>Tracheophyta</taxon>
        <taxon>Spermatophyta</taxon>
        <taxon>Magnoliopsida</taxon>
        <taxon>Liliopsida</taxon>
        <taxon>Poales</taxon>
        <taxon>Poaceae</taxon>
        <taxon>PACMAD clade</taxon>
        <taxon>Arundinoideae</taxon>
        <taxon>Arundineae</taxon>
        <taxon>Arundo</taxon>
    </lineage>
</organism>
<protein>
    <submittedName>
        <fullName evidence="1">Uncharacterized protein</fullName>
    </submittedName>
</protein>
<dbReference type="EMBL" id="GBRH01170168">
    <property type="protein sequence ID" value="JAE27728.1"/>
    <property type="molecule type" value="Transcribed_RNA"/>
</dbReference>
<reference evidence="1" key="1">
    <citation type="submission" date="2014-09" db="EMBL/GenBank/DDBJ databases">
        <authorList>
            <person name="Magalhaes I.L.F."/>
            <person name="Oliveira U."/>
            <person name="Santos F.R."/>
            <person name="Vidigal T.H.D.A."/>
            <person name="Brescovit A.D."/>
            <person name="Santos A.J."/>
        </authorList>
    </citation>
    <scope>NUCLEOTIDE SEQUENCE</scope>
    <source>
        <tissue evidence="1">Shoot tissue taken approximately 20 cm above the soil surface</tissue>
    </source>
</reference>
<reference evidence="1" key="2">
    <citation type="journal article" date="2015" name="Data Brief">
        <title>Shoot transcriptome of the giant reed, Arundo donax.</title>
        <authorList>
            <person name="Barrero R.A."/>
            <person name="Guerrero F.D."/>
            <person name="Moolhuijzen P."/>
            <person name="Goolsby J.A."/>
            <person name="Tidwell J."/>
            <person name="Bellgard S.E."/>
            <person name="Bellgard M.I."/>
        </authorList>
    </citation>
    <scope>NUCLEOTIDE SEQUENCE</scope>
    <source>
        <tissue evidence="1">Shoot tissue taken approximately 20 cm above the soil surface</tissue>
    </source>
</reference>
<proteinExistence type="predicted"/>
<sequence length="15" mass="1775">MVHVDFVSIIKIFAR</sequence>
<name>A0A0A9H4B0_ARUDO</name>
<accession>A0A0A9H4B0</accession>